<dbReference type="InterPro" id="IPR024079">
    <property type="entry name" value="MetalloPept_cat_dom_sf"/>
</dbReference>
<feature type="compositionally biased region" description="Basic and acidic residues" evidence="12">
    <location>
        <begin position="908"/>
        <end position="938"/>
    </location>
</feature>
<feature type="region of interest" description="Disordered" evidence="12">
    <location>
        <begin position="642"/>
        <end position="664"/>
    </location>
</feature>
<dbReference type="PROSITE" id="PS51885">
    <property type="entry name" value="NEPRILYSIN"/>
    <property type="match status" value="1"/>
</dbReference>
<feature type="domain" description="BTB" evidence="13">
    <location>
        <begin position="1399"/>
        <end position="1440"/>
    </location>
</feature>
<feature type="region of interest" description="Disordered" evidence="12">
    <location>
        <begin position="1261"/>
        <end position="1299"/>
    </location>
</feature>
<feature type="compositionally biased region" description="Polar residues" evidence="12">
    <location>
        <begin position="2647"/>
        <end position="2661"/>
    </location>
</feature>
<comment type="caution">
    <text evidence="14">The sequence shown here is derived from an EMBL/GenBank/DDBJ whole genome shotgun (WGS) entry which is preliminary data.</text>
</comment>
<dbReference type="InterPro" id="IPR000210">
    <property type="entry name" value="BTB/POZ_dom"/>
</dbReference>
<comment type="similarity">
    <text evidence="3">Belongs to the peptidase M13 family.</text>
</comment>
<dbReference type="GO" id="GO:0005886">
    <property type="term" value="C:plasma membrane"/>
    <property type="evidence" value="ECO:0007669"/>
    <property type="project" value="UniProtKB-SubCell"/>
</dbReference>
<evidence type="ECO:0000256" key="11">
    <source>
        <dbReference type="ARBA" id="ARBA00023180"/>
    </source>
</evidence>
<keyword evidence="4" id="KW-0645">Protease</keyword>
<feature type="region of interest" description="Disordered" evidence="12">
    <location>
        <begin position="1534"/>
        <end position="1568"/>
    </location>
</feature>
<evidence type="ECO:0000256" key="7">
    <source>
        <dbReference type="ARBA" id="ARBA00022833"/>
    </source>
</evidence>
<dbReference type="EMBL" id="JAWJWE010000036">
    <property type="protein sequence ID" value="KAK6629060.1"/>
    <property type="molecule type" value="Genomic_DNA"/>
</dbReference>
<keyword evidence="6" id="KW-0378">Hydrolase</keyword>
<accession>A0AAN8S2V1</accession>
<comment type="cofactor">
    <cofactor evidence="1">
        <name>Zn(2+)</name>
        <dbReference type="ChEBI" id="CHEBI:29105"/>
    </cofactor>
</comment>
<dbReference type="PANTHER" id="PTHR11733">
    <property type="entry name" value="ZINC METALLOPROTEASE FAMILY M13 NEPRILYSIN-RELATED"/>
    <property type="match status" value="1"/>
</dbReference>
<feature type="compositionally biased region" description="Polar residues" evidence="12">
    <location>
        <begin position="385"/>
        <end position="423"/>
    </location>
</feature>
<sequence>MASKVLSRKCGTNLKIGTSQEDKIAKQAQLNLERDILRPVTILFILFTVNNVVLFENSIYCDIKLTVNTSYITTHSCILQTRAGKFYRYIYAEFEALTQNGISVFCFCNASFSCLQTFIQNIYSNIHTSKAEDNIIKHLQESKTISIDQSTAQKLKLSCDNTKASPELDLFFTPKCSPTELQKTFCESSDLKIKDNNVVSYYKIVSVDDIPLDDKLEKGDPIILNTENRGEEFLEQELEEQDKLLLSFQTILSKNNKTKQNSLNHSNSSHVTKKIKPKANSKIESKIILKEVNDKTKNKIPLWKSKATNESTLTYDKRLVSNRNSKKQIPLTNCKNIQKSFIRNHRVENIFYTSDMDVSTTECDSGLENSSLCQVETSPREHTVSDTSGVGLTDSNFNNGNPNDETLSVNKSGSTETSMSSDVVTWDGHEDQKAKFLVQVEDRPVEISSVCHGQMDSYTDHMGNDEFPMNEDDLKLLDEMDRNIKNCEDFLSMERNHSTNWDTQFYSNHHCNNYGESYLEDKYCDTTEDNSGCYNNEVLTLNGNASTHLSGHHHEEDGGENNLSNINYEQINWGEIRDSGNENMNSLDNNDSMENIDSNERQHNSSLNVCIYSDNEGNVNVKHCDIQETKTPPCTPKKVKIENEEAERNDSLNFPDNTSNKLENNSTSGVSNYFIDASSLLDEDELISVPSLINFKPVAPNGFDEVEGGNEEESLTSKTVTSNFYYLGSDSEDQGSLNIQENERKQGDIIFKNSIPHYSKHEVTENPIVSREEQVSDDCNFNKHVCNMENEFTIPSTNSEASDVHSRESDLQCKTDQIYSNDTVLCEPKFLIGIKSKLSEIDRSPTTAELELCAGDVRSDSNLSSVEDCYNSSNEEVTRPRNIDKKEKDERNLSRCHGEAWVVSFGDDKKSKNKSDKLTNSDLRPKSDGNKESEEKRTPLTVRRHHEVTSSDSSGNFSLNDTTDGKTNDDVNEEQRGFPVEKSSSLGYFLDFGKQNERAPAPGVPDTQEKEKKNIFSMFIGIDDNTKSLTRKKPKYIIDKERALEKNREETPCDTSTASEVGECQDETKKPFYIYIESDSPNVKRKQFQRKPVKSSVESKENSKSYLRSLSYTVKKHRGSSEKPVGEANNECECSSSDTSLLIIDNDFTSSKRSSGDKLPVSFDKSGTSEAEAKMTAWSETKIQNDEDSLSECWLNTKDILVNYTGNPDIQNNLGLKKDSTFIKTENKSKHKEQSYQGKPSDRDSGVGLAHKERENFVKLSDMYQSDSQQKVKDRTGRMSQSITENSTSRKTTGNSLSKSIEADSDTLAGFQINRSLSRLFPNLSSHSLASLSRRDGSRVEKNDNQASEYSEVSTSLQSSLEPSALEISTSETDVSSHGGTSSRLGEDLLRMFLEEIGPDVTVEVAGRRIKAHKCILSSRCQYFAAILSGGWVESAGNVISLQGKRLGKHRSKLVPFNFDPECYEATVERDILSDTKTKFVPTKNMCGWSKDKTSRLIYQPAAFQKVYAQLLDRRKKRRLRRLKTNYLRSFLEGGTKRKQRESDENETGSRKSSVKSKNREGKSKFRKRKDSWYLNSKCKTPEFPRTYRQMDDDVDHEKQPLGEGEEGEQINMGPNYESWLLMRNPNSGEREVFHAFWKGEGNLKSIRKAQTKMMLSFMDPSVDPCQDFYQFACGNWGHKNPIPKDKAGYDTFEMLRESLDIVLQDLLMEEDNDTSNEATIKTKNLYRSCMNNKILEERREKPLLVLLESLGGWPMIDPNWSGENFDWIVLMAKLRLYNNDILISEWVGPDIKNSDEYVIQFDQTSLGLPTREYFLEPCNYVYLEAYKNYLIKISTLLGSTPENAKSEAEDLMVFETALAEITSSPDERRNVSELYERMTVSELSETVPEINWVKYLTIVLNRDVDPQEPVVMFALRYVQDLVKLLCQTEPRVISNYLLWRFIRHRVNNLDDRFQEAKQHFYYILFGREEAPPRWKNCVAQVNTNMGMGLGAMFVARYFDEKSKNDTLEMTHDIMKSFRQILNHTVWIDNETKRLAIQKVDAMMLRIGYPDFILNRDALNERYAEVNIDPELYFENTLNILKHLTRAEQDRLGTRVNKAMWNTPPAVVNAYYSRNKNQIMFPAGILQPPFYHRYFPRSLNYGGIGVVIGHEITHGFDDKGRLFDQDGNLHKWWKEPAIEAFHERAQCLIDQYSKYTVTEVGMQIDGVNTQGENIADNGGIKQAFKAYESWLSVHGDKDEVLQGINATNLQLFFLNFAQIWCGTMRPEATRNKLKTAVHSPGKFRVIGTLSNSEDFARVFQCEPGSPMNPIKKCSVWFSYNTVHFALRYIYSGESRIPESLNIVELATLADMLCLDGLQEIISYNLKVKYCHSFHVPCSICSVGVIDCLPIAAAYGLDELYRKCLRWITKYFVKLWPTKSFGSLPKELHEKCFQHFVVHLTVDNVLDTVANIDKVRGSLTNVRWAESVSRLVRKLNEAVVRYIADHFSGVLTSDKFLALGKEDGWNISRLEDTLIDSVRYLPPEQACWSHARLHRILSVANGHDPPSEMEWNENFLKLLKLIAELVENSLIKQAPRAAKSKAWRQLEPELRNRIQEAACLVLPCEESSPTYRRSPYIKKSLSQTTVPQTAKSRILEIRQIKLAMSNQVTKSANTSRPLSLQIDQRPKKNSQFVPLRTSASTSSVRRTEATEGIRKTQSRTYILGSKIPEPKKSVNPRYSEVKSRYLEPKSPQKTATEKQTTNQNVQRRNMKNVSSSDTSRNYSPTIRPSNNKILATQITQTKKQVGGNRQSRDVNVRSDLIDNKHGRKHNDSKQTDTPTRRLQGRLNAEENMSSDSLCTDSLLSDKEATSTRRQNGEEHKSNGKENQIGHYTTSRGRLTTRSLNTENRSSSTSKRNTVEAYIMPSSKVVSEGRMNPTKRLTSGKVSSGNQGNRESPRTNSSSSPRRLTNRNSSGKTDVNVVNGNTGTKKRAVDAENNKKTMTREESETPLALSRSGTFLKEEPTILKKPQVEHVNGRL</sequence>
<dbReference type="GO" id="GO:0046872">
    <property type="term" value="F:metal ion binding"/>
    <property type="evidence" value="ECO:0007669"/>
    <property type="project" value="UniProtKB-KW"/>
</dbReference>
<proteinExistence type="inferred from homology"/>
<dbReference type="Pfam" id="PF05649">
    <property type="entry name" value="Peptidase_M13_N"/>
    <property type="match status" value="1"/>
</dbReference>
<dbReference type="InterPro" id="IPR043225">
    <property type="entry name" value="BACK_BTBD8"/>
</dbReference>
<dbReference type="CDD" id="cd18490">
    <property type="entry name" value="BACK_BTBD8"/>
    <property type="match status" value="1"/>
</dbReference>
<evidence type="ECO:0000256" key="9">
    <source>
        <dbReference type="ARBA" id="ARBA00023049"/>
    </source>
</evidence>
<dbReference type="Gene3D" id="3.40.390.10">
    <property type="entry name" value="Collagenase (Catalytic Domain)"/>
    <property type="match status" value="1"/>
</dbReference>
<dbReference type="SUPFAM" id="SSF54695">
    <property type="entry name" value="POZ domain"/>
    <property type="match status" value="2"/>
</dbReference>
<feature type="compositionally biased region" description="Basic and acidic residues" evidence="12">
    <location>
        <begin position="1333"/>
        <end position="1344"/>
    </location>
</feature>
<comment type="subcellular location">
    <subcellularLocation>
        <location evidence="2">Cell membrane</location>
        <topology evidence="2">Single-pass type II membrane protein</topology>
    </subcellularLocation>
</comment>
<feature type="compositionally biased region" description="Polar residues" evidence="12">
    <location>
        <begin position="2953"/>
        <end position="2965"/>
    </location>
</feature>
<dbReference type="Pfam" id="PF01431">
    <property type="entry name" value="Peptidase_M13"/>
    <property type="match status" value="1"/>
</dbReference>
<dbReference type="PANTHER" id="PTHR11733:SF238">
    <property type="entry name" value="FI07649P-RELATED"/>
    <property type="match status" value="1"/>
</dbReference>
<keyword evidence="8" id="KW-0735">Signal-anchor</keyword>
<dbReference type="InterPro" id="IPR011333">
    <property type="entry name" value="SKP1/BTB/POZ_sf"/>
</dbReference>
<dbReference type="PRINTS" id="PR00786">
    <property type="entry name" value="NEPRILYSIN"/>
</dbReference>
<feature type="region of interest" description="Disordered" evidence="12">
    <location>
        <begin position="1331"/>
        <end position="1382"/>
    </location>
</feature>
<evidence type="ECO:0000256" key="5">
    <source>
        <dbReference type="ARBA" id="ARBA00022723"/>
    </source>
</evidence>
<feature type="compositionally biased region" description="Basic and acidic residues" evidence="12">
    <location>
        <begin position="963"/>
        <end position="976"/>
    </location>
</feature>
<feature type="compositionally biased region" description="Basic and acidic residues" evidence="12">
    <location>
        <begin position="2789"/>
        <end position="2813"/>
    </location>
</feature>
<dbReference type="InterPro" id="IPR018497">
    <property type="entry name" value="Peptidase_M13_C"/>
</dbReference>
<keyword evidence="5" id="KW-0479">Metal-binding</keyword>
<gene>
    <name evidence="14" type="ORF">RUM43_002877</name>
</gene>
<keyword evidence="9" id="KW-0482">Metalloprotease</keyword>
<feature type="compositionally biased region" description="Basic and acidic residues" evidence="12">
    <location>
        <begin position="2969"/>
        <end position="2985"/>
    </location>
</feature>
<feature type="compositionally biased region" description="Polar residues" evidence="12">
    <location>
        <begin position="2730"/>
        <end position="2788"/>
    </location>
</feature>
<feature type="compositionally biased region" description="Polar residues" evidence="12">
    <location>
        <begin position="2885"/>
        <end position="2894"/>
    </location>
</feature>
<feature type="compositionally biased region" description="Low complexity" evidence="12">
    <location>
        <begin position="2936"/>
        <end position="2952"/>
    </location>
</feature>
<feature type="compositionally biased region" description="Polar residues" evidence="12">
    <location>
        <begin position="2917"/>
        <end position="2930"/>
    </location>
</feature>
<feature type="compositionally biased region" description="Basic and acidic residues" evidence="12">
    <location>
        <begin position="1589"/>
        <end position="1601"/>
    </location>
</feature>
<feature type="compositionally biased region" description="Basic and acidic residues" evidence="12">
    <location>
        <begin position="876"/>
        <end position="891"/>
    </location>
</feature>
<keyword evidence="10" id="KW-1015">Disulfide bond</keyword>
<feature type="compositionally biased region" description="Polar residues" evidence="12">
    <location>
        <begin position="1278"/>
        <end position="1299"/>
    </location>
</feature>
<dbReference type="FunFam" id="3.40.390.10:FF:000076">
    <property type="entry name" value="membrane metallo-endopeptidase-like 1"/>
    <property type="match status" value="1"/>
</dbReference>
<dbReference type="Proteomes" id="UP001372834">
    <property type="component" value="Unassembled WGS sequence"/>
</dbReference>
<feature type="compositionally biased region" description="Basic and acidic residues" evidence="12">
    <location>
        <begin position="2684"/>
        <end position="2693"/>
    </location>
</feature>
<feature type="region of interest" description="Disordered" evidence="12">
    <location>
        <begin position="375"/>
        <end position="423"/>
    </location>
</feature>
<feature type="region of interest" description="Disordered" evidence="12">
    <location>
        <begin position="1225"/>
        <end position="1249"/>
    </location>
</feature>
<feature type="region of interest" description="Disordered" evidence="12">
    <location>
        <begin position="908"/>
        <end position="980"/>
    </location>
</feature>
<evidence type="ECO:0000256" key="10">
    <source>
        <dbReference type="ARBA" id="ARBA00023157"/>
    </source>
</evidence>
<dbReference type="SUPFAM" id="SSF55486">
    <property type="entry name" value="Metalloproteases ('zincins'), catalytic domain"/>
    <property type="match status" value="1"/>
</dbReference>
<reference evidence="14 15" key="1">
    <citation type="submission" date="2023-10" db="EMBL/GenBank/DDBJ databases">
        <title>Genomes of two closely related lineages of the louse Polyplax serrata with different host specificities.</title>
        <authorList>
            <person name="Martinu J."/>
            <person name="Tarabai H."/>
            <person name="Stefka J."/>
            <person name="Hypsa V."/>
        </authorList>
    </citation>
    <scope>NUCLEOTIDE SEQUENCE [LARGE SCALE GENOMIC DNA]</scope>
    <source>
        <strain evidence="14">HR10_N</strain>
    </source>
</reference>
<dbReference type="CDD" id="cd08662">
    <property type="entry name" value="M13"/>
    <property type="match status" value="1"/>
</dbReference>
<evidence type="ECO:0000256" key="1">
    <source>
        <dbReference type="ARBA" id="ARBA00001947"/>
    </source>
</evidence>
<dbReference type="PROSITE" id="PS50097">
    <property type="entry name" value="BTB"/>
    <property type="match status" value="2"/>
</dbReference>
<dbReference type="Pfam" id="PF26017">
    <property type="entry name" value="BACK_BTBD8"/>
    <property type="match status" value="1"/>
</dbReference>
<feature type="compositionally biased region" description="Polar residues" evidence="12">
    <location>
        <begin position="950"/>
        <end position="962"/>
    </location>
</feature>
<keyword evidence="8" id="KW-0812">Transmembrane</keyword>
<dbReference type="GO" id="GO:0004222">
    <property type="term" value="F:metalloendopeptidase activity"/>
    <property type="evidence" value="ECO:0007669"/>
    <property type="project" value="InterPro"/>
</dbReference>
<feature type="compositionally biased region" description="Polar residues" evidence="12">
    <location>
        <begin position="1345"/>
        <end position="1382"/>
    </location>
</feature>
<feature type="compositionally biased region" description="Polar residues" evidence="12">
    <location>
        <begin position="862"/>
        <end position="875"/>
    </location>
</feature>
<dbReference type="Gene3D" id="1.10.1380.10">
    <property type="entry name" value="Neutral endopeptidase , domain2"/>
    <property type="match status" value="1"/>
</dbReference>
<dbReference type="InterPro" id="IPR042089">
    <property type="entry name" value="Peptidase_M13_dom_2"/>
</dbReference>
<evidence type="ECO:0000256" key="3">
    <source>
        <dbReference type="ARBA" id="ARBA00007357"/>
    </source>
</evidence>
<evidence type="ECO:0000256" key="4">
    <source>
        <dbReference type="ARBA" id="ARBA00022670"/>
    </source>
</evidence>
<dbReference type="Pfam" id="PF00651">
    <property type="entry name" value="BTB"/>
    <property type="match status" value="1"/>
</dbReference>
<feature type="region of interest" description="Disordered" evidence="12">
    <location>
        <begin position="2846"/>
        <end position="2991"/>
    </location>
</feature>
<dbReference type="Gene3D" id="3.30.710.10">
    <property type="entry name" value="Potassium Channel Kv1.1, Chain A"/>
    <property type="match status" value="1"/>
</dbReference>
<feature type="compositionally biased region" description="Polar residues" evidence="12">
    <location>
        <begin position="651"/>
        <end position="664"/>
    </location>
</feature>
<evidence type="ECO:0000313" key="14">
    <source>
        <dbReference type="EMBL" id="KAK6629060.1"/>
    </source>
</evidence>
<feature type="region of interest" description="Disordered" evidence="12">
    <location>
        <begin position="1584"/>
        <end position="1611"/>
    </location>
</feature>
<evidence type="ECO:0000256" key="8">
    <source>
        <dbReference type="ARBA" id="ARBA00022968"/>
    </source>
</evidence>
<feature type="region of interest" description="Disordered" evidence="12">
    <location>
        <begin position="862"/>
        <end position="891"/>
    </location>
</feature>
<keyword evidence="7" id="KW-0862">Zinc</keyword>
<name>A0AAN8S2V1_POLSC</name>
<evidence type="ECO:0000313" key="15">
    <source>
        <dbReference type="Proteomes" id="UP001372834"/>
    </source>
</evidence>
<keyword evidence="11" id="KW-0325">Glycoprotein</keyword>
<dbReference type="InterPro" id="IPR008753">
    <property type="entry name" value="Peptidase_M13_N"/>
</dbReference>
<evidence type="ECO:0000256" key="12">
    <source>
        <dbReference type="SAM" id="MobiDB-lite"/>
    </source>
</evidence>
<feature type="compositionally biased region" description="Low complexity" evidence="12">
    <location>
        <begin position="2871"/>
        <end position="2884"/>
    </location>
</feature>
<evidence type="ECO:0000256" key="2">
    <source>
        <dbReference type="ARBA" id="ARBA00004401"/>
    </source>
</evidence>
<dbReference type="GO" id="GO:0016485">
    <property type="term" value="P:protein processing"/>
    <property type="evidence" value="ECO:0007669"/>
    <property type="project" value="TreeGrafter"/>
</dbReference>
<feature type="compositionally biased region" description="Basic and acidic residues" evidence="12">
    <location>
        <begin position="2846"/>
        <end position="2862"/>
    </location>
</feature>
<protein>
    <recommendedName>
        <fullName evidence="13">BTB domain-containing protein</fullName>
    </recommendedName>
</protein>
<dbReference type="InterPro" id="IPR000718">
    <property type="entry name" value="Peptidase_M13"/>
</dbReference>
<evidence type="ECO:0000259" key="13">
    <source>
        <dbReference type="PROSITE" id="PS50097"/>
    </source>
</evidence>
<feature type="region of interest" description="Disordered" evidence="12">
    <location>
        <begin position="2647"/>
        <end position="2819"/>
    </location>
</feature>
<evidence type="ECO:0000256" key="6">
    <source>
        <dbReference type="ARBA" id="ARBA00022801"/>
    </source>
</evidence>
<feature type="domain" description="BTB" evidence="13">
    <location>
        <begin position="61"/>
        <end position="125"/>
    </location>
</feature>
<organism evidence="14 15">
    <name type="scientific">Polyplax serrata</name>
    <name type="common">Common mouse louse</name>
    <dbReference type="NCBI Taxonomy" id="468196"/>
    <lineage>
        <taxon>Eukaryota</taxon>
        <taxon>Metazoa</taxon>
        <taxon>Ecdysozoa</taxon>
        <taxon>Arthropoda</taxon>
        <taxon>Hexapoda</taxon>
        <taxon>Insecta</taxon>
        <taxon>Pterygota</taxon>
        <taxon>Neoptera</taxon>
        <taxon>Paraneoptera</taxon>
        <taxon>Psocodea</taxon>
        <taxon>Troctomorpha</taxon>
        <taxon>Phthiraptera</taxon>
        <taxon>Anoplura</taxon>
        <taxon>Polyplacidae</taxon>
        <taxon>Polyplax</taxon>
    </lineage>
</organism>